<gene>
    <name evidence="3" type="primary">aliA</name>
    <name evidence="3" type="ORF">DYS74_17835</name>
</gene>
<dbReference type="EMBL" id="RCHI01000028">
    <property type="protein sequence ID" value="RLL61570.1"/>
    <property type="molecule type" value="Genomic_DNA"/>
</dbReference>
<dbReference type="InterPro" id="IPR042099">
    <property type="entry name" value="ANL_N_sf"/>
</dbReference>
<dbReference type="GO" id="GO:0016878">
    <property type="term" value="F:acid-thiol ligase activity"/>
    <property type="evidence" value="ECO:0007669"/>
    <property type="project" value="UniProtKB-ARBA"/>
</dbReference>
<keyword evidence="4" id="KW-1185">Reference proteome</keyword>
<dbReference type="InterPro" id="IPR020845">
    <property type="entry name" value="AMP-binding_CS"/>
</dbReference>
<dbReference type="Proteomes" id="UP000279673">
    <property type="component" value="Unassembled WGS sequence"/>
</dbReference>
<feature type="domain" description="AMP-binding enzyme C-terminal" evidence="2">
    <location>
        <begin position="456"/>
        <end position="532"/>
    </location>
</feature>
<dbReference type="SUPFAM" id="SSF56801">
    <property type="entry name" value="Acetyl-CoA synthetase-like"/>
    <property type="match status" value="1"/>
</dbReference>
<feature type="domain" description="AMP-dependent synthetase/ligase" evidence="1">
    <location>
        <begin position="31"/>
        <end position="407"/>
    </location>
</feature>
<name>A0A421BJ27_9RHOB</name>
<evidence type="ECO:0000259" key="2">
    <source>
        <dbReference type="Pfam" id="PF13193"/>
    </source>
</evidence>
<dbReference type="Pfam" id="PF13193">
    <property type="entry name" value="AMP-binding_C"/>
    <property type="match status" value="1"/>
</dbReference>
<dbReference type="PANTHER" id="PTHR43767:SF1">
    <property type="entry name" value="NONRIBOSOMAL PEPTIDE SYNTHASE PES1 (EUROFUNG)-RELATED"/>
    <property type="match status" value="1"/>
</dbReference>
<dbReference type="PROSITE" id="PS00455">
    <property type="entry name" value="AMP_BINDING"/>
    <property type="match status" value="1"/>
</dbReference>
<dbReference type="Gene3D" id="3.40.50.12780">
    <property type="entry name" value="N-terminal domain of ligase-like"/>
    <property type="match status" value="1"/>
</dbReference>
<evidence type="ECO:0000259" key="1">
    <source>
        <dbReference type="Pfam" id="PF00501"/>
    </source>
</evidence>
<organism evidence="3 4">
    <name type="scientific">Paenirhodobacter hankyongi</name>
    <dbReference type="NCBI Taxonomy" id="2294033"/>
    <lineage>
        <taxon>Bacteria</taxon>
        <taxon>Pseudomonadati</taxon>
        <taxon>Pseudomonadota</taxon>
        <taxon>Alphaproteobacteria</taxon>
        <taxon>Rhodobacterales</taxon>
        <taxon>Rhodobacter group</taxon>
        <taxon>Paenirhodobacter</taxon>
    </lineage>
</organism>
<dbReference type="InterPro" id="IPR045851">
    <property type="entry name" value="AMP-bd_C_sf"/>
</dbReference>
<protein>
    <submittedName>
        <fullName evidence="3">Cyclohexanecarboxylate-CoA ligase</fullName>
    </submittedName>
</protein>
<dbReference type="InterPro" id="IPR017621">
    <property type="entry name" value="Cyclohxane-COOH-CoA_Ligase"/>
</dbReference>
<evidence type="ECO:0000313" key="4">
    <source>
        <dbReference type="Proteomes" id="UP000279673"/>
    </source>
</evidence>
<evidence type="ECO:0000313" key="3">
    <source>
        <dbReference type="EMBL" id="RLL61570.1"/>
    </source>
</evidence>
<sequence length="554" mass="60490">MKFDAILIEPRREAMETAGFWPGKTLLDYFEACLAAEPDVRALTAITVTEGGRRDFTWAELDALSWRAAAGLDRLGLGKDDVLACQLSNSWEFIVLYIACRKLGIVFNPVMPIFREHELLFMLRHGEAKAFVVPKIFRHFDHEAMAEGMRPDLPELEHIIVAGGEGPNSFEALLLDPALVVDEALRARSAATRGDANDVCQLIYTSGTTGEPKGVMHTANTMYSNLVAYAARLGLGAQDRILMASPMAHQTGFMYGFLLPVMLGARMVLMDSWDKDLGARLIASEGVTFTMASTPFLMDLATAVEAGGADMSSLRIFLCAGTAIPGPLVERAHAILGAKVISAWGMTENGAVTVVAPTDPDERSVHTDGFVLPGMEIQIRGADGVPVPVGHEGELYVRGCSNFVGYLKRPQWNATDENGWFDTGDIARMDAEGYIRICGRSKDVIIRGAENIPVVEVEALLYKHPAVHQVAIVAYPDERLGERACAFIVPKPGQSLDFASMIAFLEGQHLAKQYFPERLELREKLPATASGKIQKFALRNALKAEYEASRAAMT</sequence>
<comment type="caution">
    <text evidence="3">The sequence shown here is derived from an EMBL/GenBank/DDBJ whole genome shotgun (WGS) entry which is preliminary data.</text>
</comment>
<dbReference type="InterPro" id="IPR050237">
    <property type="entry name" value="ATP-dep_AMP-bd_enzyme"/>
</dbReference>
<dbReference type="NCBIfam" id="TIGR03208">
    <property type="entry name" value="cyc_hxne_CoA_lg"/>
    <property type="match status" value="1"/>
</dbReference>
<dbReference type="InterPro" id="IPR025110">
    <property type="entry name" value="AMP-bd_C"/>
</dbReference>
<proteinExistence type="predicted"/>
<dbReference type="RefSeq" id="WP_121534977.1">
    <property type="nucleotide sequence ID" value="NZ_RCHI01000028.1"/>
</dbReference>
<dbReference type="Pfam" id="PF00501">
    <property type="entry name" value="AMP-binding"/>
    <property type="match status" value="1"/>
</dbReference>
<dbReference type="PANTHER" id="PTHR43767">
    <property type="entry name" value="LONG-CHAIN-FATTY-ACID--COA LIGASE"/>
    <property type="match status" value="1"/>
</dbReference>
<dbReference type="InterPro" id="IPR000873">
    <property type="entry name" value="AMP-dep_synth/lig_dom"/>
</dbReference>
<dbReference type="AlphaFoldDB" id="A0A421BJ27"/>
<reference evidence="3 4" key="1">
    <citation type="submission" date="2018-10" db="EMBL/GenBank/DDBJ databases">
        <title>Rhodobacter sp . BO-81.</title>
        <authorList>
            <person name="Im W.T."/>
        </authorList>
    </citation>
    <scope>NUCLEOTIDE SEQUENCE [LARGE SCALE GENOMIC DNA]</scope>
    <source>
        <strain evidence="3 4">BO-81</strain>
    </source>
</reference>
<accession>A0A421BJ27</accession>
<keyword evidence="3" id="KW-0436">Ligase</keyword>
<dbReference type="Gene3D" id="3.30.300.30">
    <property type="match status" value="1"/>
</dbReference>